<evidence type="ECO:0000313" key="2">
    <source>
        <dbReference type="EMBL" id="MBK9716943.1"/>
    </source>
</evidence>
<evidence type="ECO:0000313" key="3">
    <source>
        <dbReference type="Proteomes" id="UP000808349"/>
    </source>
</evidence>
<protein>
    <submittedName>
        <fullName evidence="2">T9SS type A sorting domain-containing protein</fullName>
    </submittedName>
</protein>
<reference evidence="2 3" key="1">
    <citation type="submission" date="2020-10" db="EMBL/GenBank/DDBJ databases">
        <title>Connecting structure to function with the recovery of over 1000 high-quality activated sludge metagenome-assembled genomes encoding full-length rRNA genes using long-read sequencing.</title>
        <authorList>
            <person name="Singleton C.M."/>
            <person name="Petriglieri F."/>
            <person name="Kristensen J.M."/>
            <person name="Kirkegaard R.H."/>
            <person name="Michaelsen T.Y."/>
            <person name="Andersen M.H."/>
            <person name="Karst S.M."/>
            <person name="Dueholm M.S."/>
            <person name="Nielsen P.H."/>
            <person name="Albertsen M."/>
        </authorList>
    </citation>
    <scope>NUCLEOTIDE SEQUENCE [LARGE SCALE GENOMIC DNA]</scope>
    <source>
        <strain evidence="2">Ribe_18-Q3-R11-54_BAT3C.373</strain>
    </source>
</reference>
<feature type="domain" description="Secretion system C-terminal sorting" evidence="1">
    <location>
        <begin position="356"/>
        <end position="409"/>
    </location>
</feature>
<dbReference type="NCBIfam" id="TIGR04183">
    <property type="entry name" value="Por_Secre_tail"/>
    <property type="match status" value="1"/>
</dbReference>
<name>A0A9D7S754_9BACT</name>
<organism evidence="2 3">
    <name type="scientific">Candidatus Defluviibacterium haderslevense</name>
    <dbReference type="NCBI Taxonomy" id="2981993"/>
    <lineage>
        <taxon>Bacteria</taxon>
        <taxon>Pseudomonadati</taxon>
        <taxon>Bacteroidota</taxon>
        <taxon>Saprospiria</taxon>
        <taxon>Saprospirales</taxon>
        <taxon>Saprospiraceae</taxon>
        <taxon>Candidatus Defluviibacterium</taxon>
    </lineage>
</organism>
<dbReference type="EMBL" id="JADKFW010000004">
    <property type="protein sequence ID" value="MBK9716943.1"/>
    <property type="molecule type" value="Genomic_DNA"/>
</dbReference>
<gene>
    <name evidence="2" type="ORF">IPO85_05400</name>
</gene>
<comment type="caution">
    <text evidence="2">The sequence shown here is derived from an EMBL/GenBank/DDBJ whole genome shotgun (WGS) entry which is preliminary data.</text>
</comment>
<proteinExistence type="predicted"/>
<dbReference type="Proteomes" id="UP000808349">
    <property type="component" value="Unassembled WGS sequence"/>
</dbReference>
<dbReference type="Pfam" id="PF18962">
    <property type="entry name" value="Por_Secre_tail"/>
    <property type="match status" value="1"/>
</dbReference>
<dbReference type="AlphaFoldDB" id="A0A9D7S754"/>
<accession>A0A9D7S754</accession>
<evidence type="ECO:0000259" key="1">
    <source>
        <dbReference type="Pfam" id="PF18962"/>
    </source>
</evidence>
<sequence>MKNRYTLILAVLFFGFSQILSGQKDCSSLPSGLIPLTDFSPGILYRGYTGGLFGNDLNQKTGKHLEDAVSIAKDIVPRSANGLPDVHGLIGFIGIGASNPRTEFNAFVDIAKQNIRLNSKLVFANTCIGGQGIQKMKNIDDNYWKSALKVLDSLKLSQEQVQVAWIETDNTAQGDTSFPNAPMNLATEYQQLLVTVKHYFPNIKICYLAARGYSGFAMPTPGGVGKGLLHPRDYLNGWAVRFVVEKIIQQKPGYEYEGAQATIPFTTWGNYSWNDGNLARKDGFYLDCNTDIGSDGLHLTALGEQKIGNLMYTFFSTDESCVPWFFNTTTETTETNKSGNQSILFSNLIPMGNQELSINPSVEIIDILIFDAQGKLMSSNFQEKLKSISISTFNKGIYLIQAKTKEGLVPRSEKFVIY</sequence>
<dbReference type="InterPro" id="IPR026444">
    <property type="entry name" value="Secre_tail"/>
</dbReference>